<sequence length="98" mass="10737">MEPTSAESETQQPRETAEALDTGCLTGWEWITPEVVTKFSCATDEFLCPASANTYGIDFLGFTVVLSCPVTRYAIALGLGLLASTYWRLELVLRSLVL</sequence>
<dbReference type="EMBL" id="JABANM010009973">
    <property type="protein sequence ID" value="KAF4740090.1"/>
    <property type="molecule type" value="Genomic_DNA"/>
</dbReference>
<comment type="caution">
    <text evidence="1">The sequence shown here is derived from an EMBL/GenBank/DDBJ whole genome shotgun (WGS) entry which is preliminary data.</text>
</comment>
<proteinExistence type="predicted"/>
<dbReference type="AlphaFoldDB" id="A0A7J6T6T6"/>
<dbReference type="InterPro" id="IPR037036">
    <property type="entry name" value="PDED_dom_sf"/>
</dbReference>
<reference evidence="1 2" key="1">
    <citation type="submission" date="2020-04" db="EMBL/GenBank/DDBJ databases">
        <title>Perkinsus olseni comparative genomics.</title>
        <authorList>
            <person name="Bogema D.R."/>
        </authorList>
    </citation>
    <scope>NUCLEOTIDE SEQUENCE [LARGE SCALE GENOMIC DNA]</scope>
    <source>
        <strain evidence="1">ATCC PRA-205</strain>
    </source>
</reference>
<name>A0A7J6T6T6_PEROL</name>
<dbReference type="Gene3D" id="2.70.50.40">
    <property type="entry name" value="GMP phosphodiesterase, delta subunit"/>
    <property type="match status" value="1"/>
</dbReference>
<organism evidence="1 2">
    <name type="scientific">Perkinsus olseni</name>
    <name type="common">Perkinsus atlanticus</name>
    <dbReference type="NCBI Taxonomy" id="32597"/>
    <lineage>
        <taxon>Eukaryota</taxon>
        <taxon>Sar</taxon>
        <taxon>Alveolata</taxon>
        <taxon>Perkinsozoa</taxon>
        <taxon>Perkinsea</taxon>
        <taxon>Perkinsida</taxon>
        <taxon>Perkinsidae</taxon>
        <taxon>Perkinsus</taxon>
    </lineage>
</organism>
<evidence type="ECO:0000313" key="1">
    <source>
        <dbReference type="EMBL" id="KAF4740090.1"/>
    </source>
</evidence>
<dbReference type="Proteomes" id="UP000574390">
    <property type="component" value="Unassembled WGS sequence"/>
</dbReference>
<protein>
    <submittedName>
        <fullName evidence="1">Uncharacterized protein</fullName>
    </submittedName>
</protein>
<gene>
    <name evidence="1" type="ORF">FOZ62_020832</name>
</gene>
<accession>A0A7J6T6T6</accession>
<evidence type="ECO:0000313" key="2">
    <source>
        <dbReference type="Proteomes" id="UP000574390"/>
    </source>
</evidence>